<keyword evidence="2" id="KW-1185">Reference proteome</keyword>
<accession>A0ACC3SX05</accession>
<proteinExistence type="predicted"/>
<dbReference type="Proteomes" id="UP001433508">
    <property type="component" value="Unassembled WGS sequence"/>
</dbReference>
<evidence type="ECO:0000313" key="1">
    <source>
        <dbReference type="EMBL" id="KAK9236147.1"/>
    </source>
</evidence>
<sequence length="113" mass="12825">MKHLGYSRLIRRESLEQTTAWIRNRSLWNTVVRDDPSKARNWVHFISWTRNLIMGNANFDAGIYDLHDQARQRPGQMGTEFVTGLAAMETGRMTRAAGRARSGTGSGRSSTTR</sequence>
<dbReference type="EMBL" id="MU971395">
    <property type="protein sequence ID" value="KAK9236147.1"/>
    <property type="molecule type" value="Genomic_DNA"/>
</dbReference>
<evidence type="ECO:0000313" key="2">
    <source>
        <dbReference type="Proteomes" id="UP001433508"/>
    </source>
</evidence>
<organism evidence="1 2">
    <name type="scientific">Lipomyces kononenkoae</name>
    <name type="common">Yeast</name>
    <dbReference type="NCBI Taxonomy" id="34357"/>
    <lineage>
        <taxon>Eukaryota</taxon>
        <taxon>Fungi</taxon>
        <taxon>Dikarya</taxon>
        <taxon>Ascomycota</taxon>
        <taxon>Saccharomycotina</taxon>
        <taxon>Lipomycetes</taxon>
        <taxon>Lipomycetales</taxon>
        <taxon>Lipomycetaceae</taxon>
        <taxon>Lipomyces</taxon>
    </lineage>
</organism>
<gene>
    <name evidence="1" type="ORF">V1525DRAFT_407946</name>
</gene>
<name>A0ACC3SX05_LIPKO</name>
<protein>
    <submittedName>
        <fullName evidence="1">Uncharacterized protein</fullName>
    </submittedName>
</protein>
<comment type="caution">
    <text evidence="1">The sequence shown here is derived from an EMBL/GenBank/DDBJ whole genome shotgun (WGS) entry which is preliminary data.</text>
</comment>
<reference evidence="2" key="1">
    <citation type="journal article" date="2024" name="Front. Bioeng. Biotechnol.">
        <title>Genome-scale model development and genomic sequencing of the oleaginous clade Lipomyces.</title>
        <authorList>
            <person name="Czajka J.J."/>
            <person name="Han Y."/>
            <person name="Kim J."/>
            <person name="Mondo S.J."/>
            <person name="Hofstad B.A."/>
            <person name="Robles A."/>
            <person name="Haridas S."/>
            <person name="Riley R."/>
            <person name="LaButti K."/>
            <person name="Pangilinan J."/>
            <person name="Andreopoulos W."/>
            <person name="Lipzen A."/>
            <person name="Yan J."/>
            <person name="Wang M."/>
            <person name="Ng V."/>
            <person name="Grigoriev I.V."/>
            <person name="Spatafora J.W."/>
            <person name="Magnuson J.K."/>
            <person name="Baker S.E."/>
            <person name="Pomraning K.R."/>
        </authorList>
    </citation>
    <scope>NUCLEOTIDE SEQUENCE [LARGE SCALE GENOMIC DNA]</scope>
    <source>
        <strain evidence="2">CBS 7786</strain>
    </source>
</reference>